<dbReference type="InterPro" id="IPR011701">
    <property type="entry name" value="MFS"/>
</dbReference>
<dbReference type="EMBL" id="BAABJP010000068">
    <property type="protein sequence ID" value="GAA5176182.1"/>
    <property type="molecule type" value="Genomic_DNA"/>
</dbReference>
<dbReference type="InterPro" id="IPR020846">
    <property type="entry name" value="MFS_dom"/>
</dbReference>
<evidence type="ECO:0000256" key="4">
    <source>
        <dbReference type="ARBA" id="ARBA00023136"/>
    </source>
</evidence>
<evidence type="ECO:0000259" key="6">
    <source>
        <dbReference type="PROSITE" id="PS50850"/>
    </source>
</evidence>
<name>A0ABP9REG7_9PSEU</name>
<dbReference type="RefSeq" id="WP_185065705.1">
    <property type="nucleotide sequence ID" value="NZ_BAABJP010000068.1"/>
</dbReference>
<keyword evidence="2 5" id="KW-0812">Transmembrane</keyword>
<keyword evidence="3 5" id="KW-1133">Transmembrane helix</keyword>
<accession>A0ABP9REG7</accession>
<evidence type="ECO:0000256" key="5">
    <source>
        <dbReference type="SAM" id="Phobius"/>
    </source>
</evidence>
<gene>
    <name evidence="7" type="ORF">GCM10023321_83910</name>
</gene>
<dbReference type="PROSITE" id="PS50850">
    <property type="entry name" value="MFS"/>
    <property type="match status" value="1"/>
</dbReference>
<dbReference type="Gene3D" id="1.20.1250.20">
    <property type="entry name" value="MFS general substrate transporter like domains"/>
    <property type="match status" value="2"/>
</dbReference>
<feature type="transmembrane region" description="Helical" evidence="5">
    <location>
        <begin position="299"/>
        <end position="323"/>
    </location>
</feature>
<comment type="caution">
    <text evidence="7">The sequence shown here is derived from an EMBL/GenBank/DDBJ whole genome shotgun (WGS) entry which is preliminary data.</text>
</comment>
<feature type="transmembrane region" description="Helical" evidence="5">
    <location>
        <begin position="78"/>
        <end position="98"/>
    </location>
</feature>
<comment type="subcellular location">
    <subcellularLocation>
        <location evidence="1">Cell membrane</location>
        <topology evidence="1">Multi-pass membrane protein</topology>
    </subcellularLocation>
</comment>
<reference evidence="8" key="1">
    <citation type="journal article" date="2019" name="Int. J. Syst. Evol. Microbiol.">
        <title>The Global Catalogue of Microorganisms (GCM) 10K type strain sequencing project: providing services to taxonomists for standard genome sequencing and annotation.</title>
        <authorList>
            <consortium name="The Broad Institute Genomics Platform"/>
            <consortium name="The Broad Institute Genome Sequencing Center for Infectious Disease"/>
            <person name="Wu L."/>
            <person name="Ma J."/>
        </authorList>
    </citation>
    <scope>NUCLEOTIDE SEQUENCE [LARGE SCALE GENOMIC DNA]</scope>
    <source>
        <strain evidence="8">JCM 18303</strain>
    </source>
</reference>
<dbReference type="Proteomes" id="UP001428817">
    <property type="component" value="Unassembled WGS sequence"/>
</dbReference>
<organism evidence="7 8">
    <name type="scientific">Pseudonocardia eucalypti</name>
    <dbReference type="NCBI Taxonomy" id="648755"/>
    <lineage>
        <taxon>Bacteria</taxon>
        <taxon>Bacillati</taxon>
        <taxon>Actinomycetota</taxon>
        <taxon>Actinomycetes</taxon>
        <taxon>Pseudonocardiales</taxon>
        <taxon>Pseudonocardiaceae</taxon>
        <taxon>Pseudonocardia</taxon>
    </lineage>
</organism>
<proteinExistence type="predicted"/>
<dbReference type="PANTHER" id="PTHR23508:SF10">
    <property type="entry name" value="CARBOXYLIC ACID TRANSPORTER PROTEIN HOMOLOG"/>
    <property type="match status" value="1"/>
</dbReference>
<feature type="transmembrane region" description="Helical" evidence="5">
    <location>
        <begin position="335"/>
        <end position="358"/>
    </location>
</feature>
<evidence type="ECO:0000256" key="3">
    <source>
        <dbReference type="ARBA" id="ARBA00022989"/>
    </source>
</evidence>
<dbReference type="PANTHER" id="PTHR23508">
    <property type="entry name" value="CARBOXYLIC ACID TRANSPORTER PROTEIN HOMOLOG"/>
    <property type="match status" value="1"/>
</dbReference>
<feature type="transmembrane region" description="Helical" evidence="5">
    <location>
        <begin position="51"/>
        <end position="69"/>
    </location>
</feature>
<keyword evidence="4 5" id="KW-0472">Membrane</keyword>
<feature type="transmembrane region" description="Helical" evidence="5">
    <location>
        <begin position="164"/>
        <end position="187"/>
    </location>
</feature>
<feature type="transmembrane region" description="Helical" evidence="5">
    <location>
        <begin position="276"/>
        <end position="293"/>
    </location>
</feature>
<evidence type="ECO:0000313" key="8">
    <source>
        <dbReference type="Proteomes" id="UP001428817"/>
    </source>
</evidence>
<dbReference type="InterPro" id="IPR036259">
    <property type="entry name" value="MFS_trans_sf"/>
</dbReference>
<keyword evidence="8" id="KW-1185">Reference proteome</keyword>
<dbReference type="InterPro" id="IPR005829">
    <property type="entry name" value="Sugar_transporter_CS"/>
</dbReference>
<feature type="transmembrane region" description="Helical" evidence="5">
    <location>
        <begin position="104"/>
        <end position="125"/>
    </location>
</feature>
<feature type="transmembrane region" description="Helical" evidence="5">
    <location>
        <begin position="208"/>
        <end position="229"/>
    </location>
</feature>
<sequence>MPAPTNHRTVVALGFAAIVFDGYDLIVYGSAVPALMADPGWRLSAPQVGAIGSYALLGMFVGAIAAGALTDRFGRRRMFLATLAWFSVMMLAVAAAPSPELLGLARFLAGLGFGGIAPIAIALVVESAPAPRRNLLNAVMLCGFPVGGVLAALAGIALLESAGFRALFALGALPLVTLLPLAAWLLPESPGFAREPGVRDPGLTRGRAGVALGLFALANVAGFLLVYGLNTWLPQLMRQAGYALGSAIAFLLVFNLGAIAGGLAGSAVADRYGGRVAATSAFAVGATSIGLLSQPLPPVLLYLLIAVAGAASVGTQIVVFGYVALHYPGRNRATALGVSTGIGRLGAVAGPLLGGYLIGAGLGLGWNFAAFAAVAVLGALAAGAVPPRTAAPRPAEGLAASGTMQ</sequence>
<evidence type="ECO:0000313" key="7">
    <source>
        <dbReference type="EMBL" id="GAA5176182.1"/>
    </source>
</evidence>
<feature type="transmembrane region" description="Helical" evidence="5">
    <location>
        <begin position="137"/>
        <end position="158"/>
    </location>
</feature>
<feature type="transmembrane region" description="Helical" evidence="5">
    <location>
        <begin position="12"/>
        <end position="31"/>
    </location>
</feature>
<protein>
    <submittedName>
        <fullName evidence="7">Aromatic acid/H+ symport family MFS transporter</fullName>
    </submittedName>
</protein>
<dbReference type="PROSITE" id="PS00217">
    <property type="entry name" value="SUGAR_TRANSPORT_2"/>
    <property type="match status" value="1"/>
</dbReference>
<feature type="domain" description="Major facilitator superfamily (MFS) profile" evidence="6">
    <location>
        <begin position="10"/>
        <end position="390"/>
    </location>
</feature>
<dbReference type="Pfam" id="PF07690">
    <property type="entry name" value="MFS_1"/>
    <property type="match status" value="1"/>
</dbReference>
<evidence type="ECO:0000256" key="1">
    <source>
        <dbReference type="ARBA" id="ARBA00004651"/>
    </source>
</evidence>
<dbReference type="SUPFAM" id="SSF103473">
    <property type="entry name" value="MFS general substrate transporter"/>
    <property type="match status" value="1"/>
</dbReference>
<feature type="transmembrane region" description="Helical" evidence="5">
    <location>
        <begin position="241"/>
        <end position="264"/>
    </location>
</feature>
<evidence type="ECO:0000256" key="2">
    <source>
        <dbReference type="ARBA" id="ARBA00022692"/>
    </source>
</evidence>
<feature type="transmembrane region" description="Helical" evidence="5">
    <location>
        <begin position="364"/>
        <end position="385"/>
    </location>
</feature>